<accession>A0AAN9KC80</accession>
<evidence type="ECO:0000313" key="2">
    <source>
        <dbReference type="Proteomes" id="UP001367508"/>
    </source>
</evidence>
<evidence type="ECO:0000313" key="1">
    <source>
        <dbReference type="EMBL" id="KAK7315115.1"/>
    </source>
</evidence>
<name>A0AAN9KC80_CANGL</name>
<reference evidence="1 2" key="1">
    <citation type="submission" date="2024-01" db="EMBL/GenBank/DDBJ databases">
        <title>The genomes of 5 underutilized Papilionoideae crops provide insights into root nodulation and disease resistanc.</title>
        <authorList>
            <person name="Jiang F."/>
        </authorList>
    </citation>
    <scope>NUCLEOTIDE SEQUENCE [LARGE SCALE GENOMIC DNA]</scope>
    <source>
        <strain evidence="1">LVBAO_FW01</strain>
        <tissue evidence="1">Leaves</tissue>
    </source>
</reference>
<dbReference type="Proteomes" id="UP001367508">
    <property type="component" value="Unassembled WGS sequence"/>
</dbReference>
<protein>
    <submittedName>
        <fullName evidence="1">Uncharacterized protein</fullName>
    </submittedName>
</protein>
<sequence>MNVAHHGGLPRGVPRFDRPITYRKCSPRSCSAYGASPCIGVAYLGSSPCMPCIIRVKIHHMQLSGLYAYDSKWSDSTPQITRPQIKLKDNIINDKT</sequence>
<comment type="caution">
    <text evidence="1">The sequence shown here is derived from an EMBL/GenBank/DDBJ whole genome shotgun (WGS) entry which is preliminary data.</text>
</comment>
<organism evidence="1 2">
    <name type="scientific">Canavalia gladiata</name>
    <name type="common">Sword bean</name>
    <name type="synonym">Dolichos gladiatus</name>
    <dbReference type="NCBI Taxonomy" id="3824"/>
    <lineage>
        <taxon>Eukaryota</taxon>
        <taxon>Viridiplantae</taxon>
        <taxon>Streptophyta</taxon>
        <taxon>Embryophyta</taxon>
        <taxon>Tracheophyta</taxon>
        <taxon>Spermatophyta</taxon>
        <taxon>Magnoliopsida</taxon>
        <taxon>eudicotyledons</taxon>
        <taxon>Gunneridae</taxon>
        <taxon>Pentapetalae</taxon>
        <taxon>rosids</taxon>
        <taxon>fabids</taxon>
        <taxon>Fabales</taxon>
        <taxon>Fabaceae</taxon>
        <taxon>Papilionoideae</taxon>
        <taxon>50 kb inversion clade</taxon>
        <taxon>NPAAA clade</taxon>
        <taxon>indigoferoid/millettioid clade</taxon>
        <taxon>Phaseoleae</taxon>
        <taxon>Canavalia</taxon>
    </lineage>
</organism>
<dbReference type="EMBL" id="JAYMYQ010000008">
    <property type="protein sequence ID" value="KAK7315115.1"/>
    <property type="molecule type" value="Genomic_DNA"/>
</dbReference>
<keyword evidence="2" id="KW-1185">Reference proteome</keyword>
<gene>
    <name evidence="1" type="ORF">VNO77_33647</name>
</gene>
<dbReference type="AlphaFoldDB" id="A0AAN9KC80"/>
<proteinExistence type="predicted"/>